<sequence length="74" mass="8498">METIIHAGFESEEFTVKRDMTVSELIDIIVEHVDSFEEAMAAADIFNPVWNAGSYEGTGWRVWFVKRDPEPVLH</sequence>
<proteinExistence type="predicted"/>
<dbReference type="AlphaFoldDB" id="A0AAW9F711"/>
<dbReference type="RefSeq" id="WP_320202382.1">
    <property type="nucleotide sequence ID" value="NZ_CP192781.1"/>
</dbReference>
<evidence type="ECO:0000313" key="1">
    <source>
        <dbReference type="EMBL" id="MDX8301290.1"/>
    </source>
</evidence>
<protein>
    <submittedName>
        <fullName evidence="1">Uncharacterized protein</fullName>
    </submittedName>
</protein>
<comment type="caution">
    <text evidence="1">The sequence shown here is derived from an EMBL/GenBank/DDBJ whole genome shotgun (WGS) entry which is preliminary data.</text>
</comment>
<dbReference type="EMBL" id="JAVRAF010000001">
    <property type="protein sequence ID" value="MDX8301290.1"/>
    <property type="molecule type" value="Genomic_DNA"/>
</dbReference>
<gene>
    <name evidence="1" type="ORF">RMR22_03470</name>
</gene>
<name>A0AAW9F711_9HYPH</name>
<reference evidence="1" key="1">
    <citation type="journal article" date="2023" name="Phytobiomes J">
        <title>Deciphering the key players within the bacterial microbiota associated with aerial crown gall tumors on rhododendron: Insights into the gallobiome.</title>
        <authorList>
            <person name="Kuzmanovic N."/>
            <person name="Nesme J."/>
            <person name="Wolf J."/>
            <person name="Neumann-Schaal M."/>
            <person name="Petersen J."/>
            <person name="Fernandez-Gnecco G."/>
            <person name="Sproeer C."/>
            <person name="Bunk B."/>
            <person name="Overmann J."/>
            <person name="Sorensen S.J."/>
            <person name="Idczak E."/>
            <person name="Smalla K."/>
        </authorList>
    </citation>
    <scope>NUCLEOTIDE SEQUENCE</scope>
    <source>
        <strain evidence="1">Rho-11.1</strain>
    </source>
</reference>
<organism evidence="1">
    <name type="scientific">Agrobacterium rosae</name>
    <dbReference type="NCBI Taxonomy" id="1972867"/>
    <lineage>
        <taxon>Bacteria</taxon>
        <taxon>Pseudomonadati</taxon>
        <taxon>Pseudomonadota</taxon>
        <taxon>Alphaproteobacteria</taxon>
        <taxon>Hyphomicrobiales</taxon>
        <taxon>Rhizobiaceae</taxon>
        <taxon>Rhizobium/Agrobacterium group</taxon>
        <taxon>Agrobacterium</taxon>
    </lineage>
</organism>
<accession>A0AAW9F711</accession>